<protein>
    <submittedName>
        <fullName evidence="1">Uncharacterized protein</fullName>
    </submittedName>
</protein>
<reference evidence="1 2" key="1">
    <citation type="submission" date="2020-09" db="EMBL/GenBank/DDBJ databases">
        <title>De no assembly of potato wild relative species, Solanum commersonii.</title>
        <authorList>
            <person name="Cho K."/>
        </authorList>
    </citation>
    <scope>NUCLEOTIDE SEQUENCE [LARGE SCALE GENOMIC DNA]</scope>
    <source>
        <strain evidence="1">LZ3.2</strain>
        <tissue evidence="1">Leaf</tissue>
    </source>
</reference>
<organism evidence="1 2">
    <name type="scientific">Solanum commersonii</name>
    <name type="common">Commerson's wild potato</name>
    <name type="synonym">Commerson's nightshade</name>
    <dbReference type="NCBI Taxonomy" id="4109"/>
    <lineage>
        <taxon>Eukaryota</taxon>
        <taxon>Viridiplantae</taxon>
        <taxon>Streptophyta</taxon>
        <taxon>Embryophyta</taxon>
        <taxon>Tracheophyta</taxon>
        <taxon>Spermatophyta</taxon>
        <taxon>Magnoliopsida</taxon>
        <taxon>eudicotyledons</taxon>
        <taxon>Gunneridae</taxon>
        <taxon>Pentapetalae</taxon>
        <taxon>asterids</taxon>
        <taxon>lamiids</taxon>
        <taxon>Solanales</taxon>
        <taxon>Solanaceae</taxon>
        <taxon>Solanoideae</taxon>
        <taxon>Solaneae</taxon>
        <taxon>Solanum</taxon>
    </lineage>
</organism>
<accession>A0A9J5YPT2</accession>
<dbReference type="AlphaFoldDB" id="A0A9J5YPT2"/>
<comment type="caution">
    <text evidence="1">The sequence shown here is derived from an EMBL/GenBank/DDBJ whole genome shotgun (WGS) entry which is preliminary data.</text>
</comment>
<dbReference type="EMBL" id="JACXVP010000006">
    <property type="protein sequence ID" value="KAG5602481.1"/>
    <property type="molecule type" value="Genomic_DNA"/>
</dbReference>
<sequence length="71" mass="8384">VFEVLVEKGTKGPKRTKKRRPEDHRVYLANRLRDVLRPLFYTVQPNDPECEDTEGDELTKRRITEFIGDPD</sequence>
<feature type="non-terminal residue" evidence="1">
    <location>
        <position position="1"/>
    </location>
</feature>
<gene>
    <name evidence="1" type="ORF">H5410_033851</name>
</gene>
<proteinExistence type="predicted"/>
<name>A0A9J5YPT2_SOLCO</name>
<dbReference type="Proteomes" id="UP000824120">
    <property type="component" value="Chromosome 6"/>
</dbReference>
<evidence type="ECO:0000313" key="1">
    <source>
        <dbReference type="EMBL" id="KAG5602481.1"/>
    </source>
</evidence>
<evidence type="ECO:0000313" key="2">
    <source>
        <dbReference type="Proteomes" id="UP000824120"/>
    </source>
</evidence>
<keyword evidence="2" id="KW-1185">Reference proteome</keyword>